<accession>A0ABP7D317</accession>
<proteinExistence type="predicted"/>
<sequence>MEHTTSLEMAMEQADGNYKEAKRLLDKARAQHEAGEIDADRLAQIERLFEAAVSEVQRTHREA</sequence>
<keyword evidence="1" id="KW-0175">Coiled coil</keyword>
<evidence type="ECO:0000313" key="2">
    <source>
        <dbReference type="EMBL" id="GAA3698766.1"/>
    </source>
</evidence>
<comment type="caution">
    <text evidence="2">The sequence shown here is derived from an EMBL/GenBank/DDBJ whole genome shotgun (WGS) entry which is preliminary data.</text>
</comment>
<feature type="coiled-coil region" evidence="1">
    <location>
        <begin position="11"/>
        <end position="38"/>
    </location>
</feature>
<keyword evidence="3" id="KW-1185">Reference proteome</keyword>
<protein>
    <submittedName>
        <fullName evidence="2">Uncharacterized protein</fullName>
    </submittedName>
</protein>
<name>A0ABP7D317_9MICC</name>
<dbReference type="RefSeq" id="WP_344880728.1">
    <property type="nucleotide sequence ID" value="NZ_BAABCJ010000001.1"/>
</dbReference>
<dbReference type="EMBL" id="BAABCJ010000001">
    <property type="protein sequence ID" value="GAA3698766.1"/>
    <property type="molecule type" value="Genomic_DNA"/>
</dbReference>
<organism evidence="2 3">
    <name type="scientific">Zhihengliuella alba</name>
    <dbReference type="NCBI Taxonomy" id="547018"/>
    <lineage>
        <taxon>Bacteria</taxon>
        <taxon>Bacillati</taxon>
        <taxon>Actinomycetota</taxon>
        <taxon>Actinomycetes</taxon>
        <taxon>Micrococcales</taxon>
        <taxon>Micrococcaceae</taxon>
        <taxon>Zhihengliuella</taxon>
    </lineage>
</organism>
<evidence type="ECO:0000313" key="3">
    <source>
        <dbReference type="Proteomes" id="UP001501536"/>
    </source>
</evidence>
<dbReference type="Proteomes" id="UP001501536">
    <property type="component" value="Unassembled WGS sequence"/>
</dbReference>
<evidence type="ECO:0000256" key="1">
    <source>
        <dbReference type="SAM" id="Coils"/>
    </source>
</evidence>
<reference evidence="3" key="1">
    <citation type="journal article" date="2019" name="Int. J. Syst. Evol. Microbiol.">
        <title>The Global Catalogue of Microorganisms (GCM) 10K type strain sequencing project: providing services to taxonomists for standard genome sequencing and annotation.</title>
        <authorList>
            <consortium name="The Broad Institute Genomics Platform"/>
            <consortium name="The Broad Institute Genome Sequencing Center for Infectious Disease"/>
            <person name="Wu L."/>
            <person name="Ma J."/>
        </authorList>
    </citation>
    <scope>NUCLEOTIDE SEQUENCE [LARGE SCALE GENOMIC DNA]</scope>
    <source>
        <strain evidence="3">JCM 16961</strain>
    </source>
</reference>
<gene>
    <name evidence="2" type="ORF">GCM10022377_09720</name>
</gene>